<name>A0ABT3MYM3_9GAMM</name>
<sequence length="473" mass="52315">MFKKSLIASAITVVVAMSSGAAVAETGSGFVDGASMDMGIMYYGRQRNAKGDRYTNADGKIGINDNRDIKVSTLGLNANLKSGWYKDWFGMDVSAFSNIDLMGGHGYGQSETLYYDVDKGKERSSSRLGRARFRMKFGDEKMGAFFKAGITDIHAGTIGTSSGANGHAYRGAEAKGHFENFSLTYGYADRFMNDWNDELLEMTNSWHQNNTENKAGHGEVVKYIHSLGGRYEGENGWMELAAGEGKGYRKNAHFAGSYGFGLSDDTRLTLTTYYQTAKYQDDKAGKGMIVDTRGKAEQEYTWSSSAVLTHGGWSFVGGYGQTHAPDSGEYQLRLTAWGNSDHRNFIQTASTLDDFLWDGQKVARAGMSYNFDKQGIPGLTLGVNAFYAWDAYNNRGTSTENRDGKMKALDFQIMYSFQSEPLKGLWVGVFPSFLRVSDTARSEDTVNKDAKRNIDKSSRNDLKVIATYTLKVF</sequence>
<dbReference type="InterPro" id="IPR023614">
    <property type="entry name" value="Porin_dom_sf"/>
</dbReference>
<gene>
    <name evidence="5" type="ORF">NX722_17905</name>
</gene>
<keyword evidence="2" id="KW-0813">Transport</keyword>
<dbReference type="Proteomes" id="UP001209854">
    <property type="component" value="Unassembled WGS sequence"/>
</dbReference>
<accession>A0ABT3MYM3</accession>
<evidence type="ECO:0000256" key="2">
    <source>
        <dbReference type="ARBA" id="ARBA00022448"/>
    </source>
</evidence>
<reference evidence="5 6" key="1">
    <citation type="submission" date="2022-10" db="EMBL/GenBank/DDBJ databases">
        <title>High-quality genome sequences of two octocoral-associated bacteria, Endozoicomonas euniceicola EF212 and Endozoicomonas gorgoniicola PS125.</title>
        <authorList>
            <person name="Chiou Y.-J."/>
            <person name="Chen Y.-H."/>
        </authorList>
    </citation>
    <scope>NUCLEOTIDE SEQUENCE [LARGE SCALE GENOMIC DNA]</scope>
    <source>
        <strain evidence="5 6">PS125</strain>
    </source>
</reference>
<evidence type="ECO:0000256" key="3">
    <source>
        <dbReference type="ARBA" id="ARBA00022729"/>
    </source>
</evidence>
<keyword evidence="6" id="KW-1185">Reference proteome</keyword>
<proteinExistence type="inferred from homology"/>
<protein>
    <submittedName>
        <fullName evidence="5">OprD family porin</fullName>
    </submittedName>
</protein>
<feature type="chain" id="PRO_5045996561" evidence="4">
    <location>
        <begin position="25"/>
        <end position="473"/>
    </location>
</feature>
<comment type="similarity">
    <text evidence="1">Belongs to the outer membrane porin (Opr) (TC 1.B.25) family.</text>
</comment>
<dbReference type="Gene3D" id="2.40.160.10">
    <property type="entry name" value="Porin"/>
    <property type="match status" value="1"/>
</dbReference>
<dbReference type="PANTHER" id="PTHR34596:SF2">
    <property type="entry name" value="CHITOPORIN"/>
    <property type="match status" value="1"/>
</dbReference>
<evidence type="ECO:0000313" key="5">
    <source>
        <dbReference type="EMBL" id="MCW7554463.1"/>
    </source>
</evidence>
<organism evidence="5 6">
    <name type="scientific">Endozoicomonas gorgoniicola</name>
    <dbReference type="NCBI Taxonomy" id="1234144"/>
    <lineage>
        <taxon>Bacteria</taxon>
        <taxon>Pseudomonadati</taxon>
        <taxon>Pseudomonadota</taxon>
        <taxon>Gammaproteobacteria</taxon>
        <taxon>Oceanospirillales</taxon>
        <taxon>Endozoicomonadaceae</taxon>
        <taxon>Endozoicomonas</taxon>
    </lineage>
</organism>
<dbReference type="RefSeq" id="WP_262564218.1">
    <property type="nucleotide sequence ID" value="NZ_JAPFCC010000001.1"/>
</dbReference>
<dbReference type="PANTHER" id="PTHR34596">
    <property type="entry name" value="CHITOPORIN"/>
    <property type="match status" value="1"/>
</dbReference>
<keyword evidence="3 4" id="KW-0732">Signal</keyword>
<dbReference type="EMBL" id="JAPFCC010000001">
    <property type="protein sequence ID" value="MCW7554463.1"/>
    <property type="molecule type" value="Genomic_DNA"/>
</dbReference>
<evidence type="ECO:0000256" key="1">
    <source>
        <dbReference type="ARBA" id="ARBA00009075"/>
    </source>
</evidence>
<evidence type="ECO:0000313" key="6">
    <source>
        <dbReference type="Proteomes" id="UP001209854"/>
    </source>
</evidence>
<dbReference type="InterPro" id="IPR005318">
    <property type="entry name" value="OM_porin_bac"/>
</dbReference>
<evidence type="ECO:0000256" key="4">
    <source>
        <dbReference type="SAM" id="SignalP"/>
    </source>
</evidence>
<comment type="caution">
    <text evidence="5">The sequence shown here is derived from an EMBL/GenBank/DDBJ whole genome shotgun (WGS) entry which is preliminary data.</text>
</comment>
<feature type="signal peptide" evidence="4">
    <location>
        <begin position="1"/>
        <end position="24"/>
    </location>
</feature>
<dbReference type="Pfam" id="PF03573">
    <property type="entry name" value="OprD"/>
    <property type="match status" value="1"/>
</dbReference>